<evidence type="ECO:0000313" key="1">
    <source>
        <dbReference type="EMBL" id="QAY16204.1"/>
    </source>
</evidence>
<keyword evidence="2" id="KW-1185">Reference proteome</keyword>
<dbReference type="KEGG" id="vg:55011183"/>
<reference evidence="1 2" key="1">
    <citation type="submission" date="2019-01" db="EMBL/GenBank/DDBJ databases">
        <authorList>
            <person name="Adair T.L."/>
            <person name="Lucas L.G."/>
            <person name="Young A.M."/>
            <person name="Antrich S.C."/>
            <person name="Baird A.G."/>
            <person name="Dunn E.L."/>
            <person name="Fernandes B.I."/>
            <person name="Fraley E.G."/>
            <person name="Ghanem A.X."/>
            <person name="Gilbert M.G."/>
            <person name="Morris T.B."/>
            <person name="Nortch B.D."/>
            <person name="Overcash M.E."/>
            <person name="Pavleszek K.E."/>
            <person name="Pellegrini L.I.O."/>
            <person name="Pham L.T."/>
            <person name="Rule L.S."/>
            <person name="Schultz E.M."/>
            <person name="Smith J."/>
            <person name="Thong B.J."/>
            <person name="Turner H.A."/>
            <person name="Walker G."/>
            <person name="Whitaker Z.J."/>
            <person name="Wilsey R.N."/>
            <person name="Yanney R.L."/>
            <person name="Klyczek K."/>
            <person name="Garlena R.A."/>
            <person name="Russell D.A."/>
            <person name="Pope W.H."/>
            <person name="Jacobs-Sera D."/>
            <person name="Hatfull G.F."/>
        </authorList>
    </citation>
    <scope>NUCLEOTIDE SEQUENCE [LARGE SCALE GENOMIC DNA]</scope>
</reference>
<protein>
    <submittedName>
        <fullName evidence="1">Uncharacterized protein</fullName>
    </submittedName>
</protein>
<evidence type="ECO:0000313" key="2">
    <source>
        <dbReference type="Proteomes" id="UP000289206"/>
    </source>
</evidence>
<organism evidence="1 2">
    <name type="scientific">Arthrobacter phage Sonali</name>
    <dbReference type="NCBI Taxonomy" id="2510495"/>
    <lineage>
        <taxon>Viruses</taxon>
        <taxon>Duplodnaviria</taxon>
        <taxon>Heunggongvirae</taxon>
        <taxon>Uroviricota</taxon>
        <taxon>Caudoviricetes</taxon>
        <taxon>Sonalivirus</taxon>
        <taxon>Sonalivirus sonali</taxon>
    </lineage>
</organism>
<accession>A0A411CQK6</accession>
<proteinExistence type="predicted"/>
<name>A0A411CQK6_9CAUD</name>
<gene>
    <name evidence="1" type="primary">92</name>
    <name evidence="1" type="ORF">SEA_SONALI_92</name>
</gene>
<dbReference type="EMBL" id="MK411746">
    <property type="protein sequence ID" value="QAY16204.1"/>
    <property type="molecule type" value="Genomic_DNA"/>
</dbReference>
<dbReference type="GeneID" id="55011183"/>
<dbReference type="RefSeq" id="YP_009819765.1">
    <property type="nucleotide sequence ID" value="NC_048152.1"/>
</dbReference>
<sequence length="53" mass="6169">MILYGMWVGGVMGCCGVRKDGKQCRNRGYTTDTSRGYWCPWHEAQRDQQNRPD</sequence>
<dbReference type="Proteomes" id="UP000289206">
    <property type="component" value="Segment"/>
</dbReference>